<dbReference type="FunFam" id="3.40.50.2000:FF:000088">
    <property type="entry name" value="Glycosyltransferase"/>
    <property type="match status" value="1"/>
</dbReference>
<reference evidence="6" key="1">
    <citation type="submission" date="2020-07" db="EMBL/GenBank/DDBJ databases">
        <authorList>
            <person name="Lin J."/>
        </authorList>
    </citation>
    <scope>NUCLEOTIDE SEQUENCE</scope>
</reference>
<dbReference type="FunFam" id="3.40.50.2000:FF:000037">
    <property type="entry name" value="Glycosyltransferase"/>
    <property type="match status" value="1"/>
</dbReference>
<dbReference type="InterPro" id="IPR050481">
    <property type="entry name" value="UDP-glycosyltransf_plant"/>
</dbReference>
<dbReference type="GO" id="GO:0035251">
    <property type="term" value="F:UDP-glucosyltransferase activity"/>
    <property type="evidence" value="ECO:0007669"/>
    <property type="project" value="InterPro"/>
</dbReference>
<name>A0A6V7NJC4_ANACO</name>
<comment type="similarity">
    <text evidence="1 4">Belongs to the UDP-glycosyltransferase family.</text>
</comment>
<protein>
    <recommendedName>
        <fullName evidence="5">Glycosyltransferase</fullName>
        <ecNumber evidence="5">2.4.1.-</ecNumber>
    </recommendedName>
</protein>
<dbReference type="PANTHER" id="PTHR48049:SF60">
    <property type="entry name" value="UDP-GLYCOSYLTRANSFERASE 91B1"/>
    <property type="match status" value="1"/>
</dbReference>
<dbReference type="AlphaFoldDB" id="A0A6V7NJC4"/>
<dbReference type="InterPro" id="IPR035595">
    <property type="entry name" value="UDP_glycos_trans_CS"/>
</dbReference>
<dbReference type="EC" id="2.4.1.-" evidence="5"/>
<dbReference type="InterPro" id="IPR002213">
    <property type="entry name" value="UDP_glucos_trans"/>
</dbReference>
<evidence type="ECO:0000256" key="4">
    <source>
        <dbReference type="RuleBase" id="RU003718"/>
    </source>
</evidence>
<evidence type="ECO:0000313" key="6">
    <source>
        <dbReference type="EMBL" id="CAD1818484.1"/>
    </source>
</evidence>
<dbReference type="PANTHER" id="PTHR48049">
    <property type="entry name" value="GLYCOSYLTRANSFERASE"/>
    <property type="match status" value="1"/>
</dbReference>
<dbReference type="SUPFAM" id="SSF53756">
    <property type="entry name" value="UDP-Glycosyltransferase/glycogen phosphorylase"/>
    <property type="match status" value="1"/>
</dbReference>
<dbReference type="EMBL" id="LR862139">
    <property type="protein sequence ID" value="CAD1818484.1"/>
    <property type="molecule type" value="Genomic_DNA"/>
</dbReference>
<keyword evidence="3 4" id="KW-0808">Transferase</keyword>
<dbReference type="Gene3D" id="3.40.50.2000">
    <property type="entry name" value="Glycogen Phosphorylase B"/>
    <property type="match status" value="2"/>
</dbReference>
<evidence type="ECO:0000256" key="5">
    <source>
        <dbReference type="RuleBase" id="RU362057"/>
    </source>
</evidence>
<proteinExistence type="inferred from homology"/>
<accession>A0A6V7NJC4</accession>
<evidence type="ECO:0000256" key="3">
    <source>
        <dbReference type="ARBA" id="ARBA00022679"/>
    </source>
</evidence>
<evidence type="ECO:0000256" key="1">
    <source>
        <dbReference type="ARBA" id="ARBA00009995"/>
    </source>
</evidence>
<organism evidence="6">
    <name type="scientific">Ananas comosus var. bracteatus</name>
    <name type="common">red pineapple</name>
    <dbReference type="NCBI Taxonomy" id="296719"/>
    <lineage>
        <taxon>Eukaryota</taxon>
        <taxon>Viridiplantae</taxon>
        <taxon>Streptophyta</taxon>
        <taxon>Embryophyta</taxon>
        <taxon>Tracheophyta</taxon>
        <taxon>Spermatophyta</taxon>
        <taxon>Magnoliopsida</taxon>
        <taxon>Liliopsida</taxon>
        <taxon>Poales</taxon>
        <taxon>Bromeliaceae</taxon>
        <taxon>Bromelioideae</taxon>
        <taxon>Ananas</taxon>
    </lineage>
</organism>
<dbReference type="Pfam" id="PF00201">
    <property type="entry name" value="UDPGT"/>
    <property type="match status" value="1"/>
</dbReference>
<dbReference type="CDD" id="cd03784">
    <property type="entry name" value="GT1_Gtf-like"/>
    <property type="match status" value="1"/>
</dbReference>
<dbReference type="PROSITE" id="PS00375">
    <property type="entry name" value="UDPGT"/>
    <property type="match status" value="1"/>
</dbReference>
<sequence>MASDPLHVVAFPWLAFGHMLPFLELSKSLARRGHRVSFISTPRNIRRLPQIPPDLSPRIDFIPFPLPHVDGLPANAESTNDVLPDKVPYLKKALDGLKPRFADFVKEKNPNWILVDFAQYWVPSVAAEVGVPCAFFCTFMASSLAFFGPPSGLLDGSSWRTVEQFTTPPHWIVQSSSSSSSSSFRSSIAFRLHEARALLGTHSKNASVTSDAYRLGVVIESCRFVAVRTHDKLESDWLQLLRESIYKKTVVPVGLLPPTQQPLGDDTTTTTTATTISADERAVIEWLDAQSPRTVIYVALGSEAVIASELVHELACGLELSKVPFLWAYRQQSRLPEGFEDRVRSRGLVATGWVPQHTVLAHRSVGAFLTHCGWSSVIEALRFGHPLIMLPVAVDQGLIARVLAEHKVGVEVPRDEEDGSFTRAGVAEVVGMLMVEEGGKALAAKAKEMKEIFADEGSNERHMDEFVSILRNNYI</sequence>
<gene>
    <name evidence="6" type="ORF">CB5_LOCUS1695</name>
</gene>
<evidence type="ECO:0000256" key="2">
    <source>
        <dbReference type="ARBA" id="ARBA00022676"/>
    </source>
</evidence>
<keyword evidence="2 4" id="KW-0328">Glycosyltransferase</keyword>